<sequence length="213" mass="23357">MEVLVVGANGQTGTQIVELLIEKEHTVRAMVRKPEQTDEFEKRGAIPVVADLEHDVAFAVEGCDAVIFAAGSGAHTGEDKTWAVDRDGAIKVIEACEKNSVERFVMLSAVGTDAPEQGPEKLVPYLKAKAEADKRLEKSSLNYTIIRPGTLNDDPESQRIIAREHLEDKTGQISRSDVAYTLVEALNNTHTYRKNFEIIGGGNETIQEAIQKL</sequence>
<feature type="domain" description="NAD(P)-binding" evidence="1">
    <location>
        <begin position="7"/>
        <end position="188"/>
    </location>
</feature>
<dbReference type="InterPro" id="IPR016040">
    <property type="entry name" value="NAD(P)-bd_dom"/>
</dbReference>
<reference evidence="2" key="1">
    <citation type="journal article" date="2023" name="Comput. Struct. Biotechnol. J.">
        <title>Discovery of a novel marine Bacteroidetes with a rich repertoire of carbohydrate-active enzymes.</title>
        <authorList>
            <person name="Chen B."/>
            <person name="Liu G."/>
            <person name="Chen Q."/>
            <person name="Wang H."/>
            <person name="Liu L."/>
            <person name="Tang K."/>
        </authorList>
    </citation>
    <scope>NUCLEOTIDE SEQUENCE</scope>
    <source>
        <strain evidence="2">TK19036</strain>
    </source>
</reference>
<dbReference type="Gene3D" id="3.40.50.720">
    <property type="entry name" value="NAD(P)-binding Rossmann-like Domain"/>
    <property type="match status" value="1"/>
</dbReference>
<dbReference type="Pfam" id="PF13460">
    <property type="entry name" value="NAD_binding_10"/>
    <property type="match status" value="1"/>
</dbReference>
<reference evidence="2" key="2">
    <citation type="journal article" date="2024" name="Antonie Van Leeuwenhoek">
        <title>Roseihalotalea indica gen. nov., sp. nov., a halophilic Bacteroidetes from mesopelagic Southwest Indian Ocean with higher carbohydrate metabolic potential.</title>
        <authorList>
            <person name="Chen B."/>
            <person name="Zhang M."/>
            <person name="Lin D."/>
            <person name="Ye J."/>
            <person name="Tang K."/>
        </authorList>
    </citation>
    <scope>NUCLEOTIDE SEQUENCE</scope>
    <source>
        <strain evidence="2">TK19036</strain>
    </source>
</reference>
<dbReference type="SUPFAM" id="SSF51735">
    <property type="entry name" value="NAD(P)-binding Rossmann-fold domains"/>
    <property type="match status" value="1"/>
</dbReference>
<proteinExistence type="predicted"/>
<gene>
    <name evidence="2" type="ORF">K4G66_22660</name>
</gene>
<evidence type="ECO:0000259" key="1">
    <source>
        <dbReference type="Pfam" id="PF13460"/>
    </source>
</evidence>
<organism evidence="2">
    <name type="scientific">Roseihalotalea indica</name>
    <dbReference type="NCBI Taxonomy" id="2867963"/>
    <lineage>
        <taxon>Bacteria</taxon>
        <taxon>Pseudomonadati</taxon>
        <taxon>Bacteroidota</taxon>
        <taxon>Cytophagia</taxon>
        <taxon>Cytophagales</taxon>
        <taxon>Catalimonadaceae</taxon>
        <taxon>Roseihalotalea</taxon>
    </lineage>
</organism>
<evidence type="ECO:0000313" key="2">
    <source>
        <dbReference type="EMBL" id="WKN35183.1"/>
    </source>
</evidence>
<dbReference type="PANTHER" id="PTHR15020:SF50">
    <property type="entry name" value="UPF0659 PROTEIN YMR090W"/>
    <property type="match status" value="1"/>
</dbReference>
<dbReference type="AlphaFoldDB" id="A0AA49JC01"/>
<accession>A0AA49JC01</accession>
<dbReference type="InterPro" id="IPR036291">
    <property type="entry name" value="NAD(P)-bd_dom_sf"/>
</dbReference>
<name>A0AA49JC01_9BACT</name>
<dbReference type="CDD" id="cd05243">
    <property type="entry name" value="SDR_a5"/>
    <property type="match status" value="1"/>
</dbReference>
<protein>
    <submittedName>
        <fullName evidence="2">SDR family oxidoreductase</fullName>
    </submittedName>
</protein>
<dbReference type="EMBL" id="CP120682">
    <property type="protein sequence ID" value="WKN35183.1"/>
    <property type="molecule type" value="Genomic_DNA"/>
</dbReference>
<dbReference type="PANTHER" id="PTHR15020">
    <property type="entry name" value="FLAVIN REDUCTASE-RELATED"/>
    <property type="match status" value="1"/>
</dbReference>